<comment type="subunit">
    <text evidence="10">Homodimer.</text>
</comment>
<dbReference type="Gene3D" id="3.90.25.10">
    <property type="entry name" value="UDP-galactose 4-epimerase, domain 1"/>
    <property type="match status" value="1"/>
</dbReference>
<keyword evidence="8" id="KW-0299">Galactose metabolism</keyword>
<dbReference type="Pfam" id="PF01370">
    <property type="entry name" value="Epimerase"/>
    <property type="match status" value="1"/>
</dbReference>
<sequence>MNILVTGGTGFIGAHTVVALTAAGHTPIIVDNLSNSSPKVVNRLAEICGRAPVFYQGDIRDRALLRRVFAEHAIDGVMHFAALKAVGESVQKPLEYYDNNVGGSLILLEEMQKAGVYGIVFSSSATVYGDPQRVPIDESAPTGATTNPYGTSKHTVERIMSDLAAADARWRVILLRYFNPVGAHESGRIGEMPNGIPNNLLPYVCQVAAGKLAQLSVFGSDYPTPDGTGVRDYIHVADLARGHVCAWEAKGAQAGVHVYNLGTGRGYSVLEIVRAFEAASGQRVPYALKPRRAGDIAACYADPAKAAAEIGWTAQRGLDEMMRDAWRWQSANPNGYD</sequence>
<evidence type="ECO:0000256" key="7">
    <source>
        <dbReference type="ARBA" id="ARBA00023027"/>
    </source>
</evidence>
<dbReference type="SUPFAM" id="SSF51735">
    <property type="entry name" value="NAD(P)-binding Rossmann-fold domains"/>
    <property type="match status" value="1"/>
</dbReference>
<evidence type="ECO:0000256" key="4">
    <source>
        <dbReference type="ARBA" id="ARBA00007637"/>
    </source>
</evidence>
<dbReference type="RefSeq" id="WP_027010105.1">
    <property type="nucleotide sequence ID" value="NZ_CP091521.1"/>
</dbReference>
<accession>A0ABD8B8G4</accession>
<dbReference type="PANTHER" id="PTHR43725">
    <property type="entry name" value="UDP-GLUCOSE 4-EPIMERASE"/>
    <property type="match status" value="1"/>
</dbReference>
<dbReference type="InterPro" id="IPR001509">
    <property type="entry name" value="Epimerase_deHydtase"/>
</dbReference>
<dbReference type="PRINTS" id="PR01713">
    <property type="entry name" value="NUCEPIMERASE"/>
</dbReference>
<dbReference type="Gene3D" id="3.40.50.720">
    <property type="entry name" value="NAD(P)-binding Rossmann-like Domain"/>
    <property type="match status" value="1"/>
</dbReference>
<keyword evidence="10" id="KW-0119">Carbohydrate metabolism</keyword>
<name>A0ABD8B8G4_9NEIS</name>
<dbReference type="CDD" id="cd05247">
    <property type="entry name" value="UDP_G4E_1_SDR_e"/>
    <property type="match status" value="1"/>
</dbReference>
<comment type="catalytic activity">
    <reaction evidence="1 10">
        <text>UDP-alpha-D-glucose = UDP-alpha-D-galactose</text>
        <dbReference type="Rhea" id="RHEA:22168"/>
        <dbReference type="ChEBI" id="CHEBI:58885"/>
        <dbReference type="ChEBI" id="CHEBI:66914"/>
        <dbReference type="EC" id="5.1.3.2"/>
    </reaction>
</comment>
<dbReference type="EC" id="5.1.3.2" evidence="5 10"/>
<keyword evidence="7 10" id="KW-0520">NAD</keyword>
<dbReference type="GO" id="GO:0003978">
    <property type="term" value="F:UDP-glucose 4-epimerase activity"/>
    <property type="evidence" value="ECO:0007669"/>
    <property type="project" value="UniProtKB-UniRule"/>
</dbReference>
<dbReference type="InterPro" id="IPR036291">
    <property type="entry name" value="NAD(P)-bd_dom_sf"/>
</dbReference>
<dbReference type="KEGG" id="ckh:LVJ77_10245"/>
<dbReference type="InterPro" id="IPR005886">
    <property type="entry name" value="UDP_G4E"/>
</dbReference>
<comment type="cofactor">
    <cofactor evidence="2 10">
        <name>NAD(+)</name>
        <dbReference type="ChEBI" id="CHEBI:57540"/>
    </cofactor>
</comment>
<dbReference type="AlphaFoldDB" id="A0ABD8B8G4"/>
<reference evidence="12 13" key="1">
    <citation type="journal article" date="2022" name="Res Sq">
        <title>Evolution of multicellular longitudinally dividing oral cavity symbionts (Neisseriaceae).</title>
        <authorList>
            <person name="Nyongesa S."/>
            <person name="Weber P."/>
            <person name="Bernet E."/>
            <person name="Pullido F."/>
            <person name="Nieckarz M."/>
            <person name="Delaby M."/>
            <person name="Nieves C."/>
            <person name="Viehboeck T."/>
            <person name="Krause N."/>
            <person name="Rivera-Millot A."/>
            <person name="Nakamura A."/>
            <person name="Vischer N."/>
            <person name="VanNieuwenhze M."/>
            <person name="Brun Y."/>
            <person name="Cava F."/>
            <person name="Bulgheresi S."/>
            <person name="Veyrier F."/>
        </authorList>
    </citation>
    <scope>NUCLEOTIDE SEQUENCE [LARGE SCALE GENOMIC DNA]</scope>
    <source>
        <strain evidence="12 13">17694</strain>
    </source>
</reference>
<evidence type="ECO:0000256" key="5">
    <source>
        <dbReference type="ARBA" id="ARBA00013189"/>
    </source>
</evidence>
<evidence type="ECO:0000313" key="13">
    <source>
        <dbReference type="Proteomes" id="UP000831534"/>
    </source>
</evidence>
<feature type="domain" description="NAD-dependent epimerase/dehydratase" evidence="11">
    <location>
        <begin position="3"/>
        <end position="262"/>
    </location>
</feature>
<evidence type="ECO:0000256" key="1">
    <source>
        <dbReference type="ARBA" id="ARBA00000083"/>
    </source>
</evidence>
<dbReference type="GO" id="GO:0006012">
    <property type="term" value="P:galactose metabolic process"/>
    <property type="evidence" value="ECO:0007669"/>
    <property type="project" value="UniProtKB-KW"/>
</dbReference>
<dbReference type="EMBL" id="CP091521">
    <property type="protein sequence ID" value="XHH50252.1"/>
    <property type="molecule type" value="Genomic_DNA"/>
</dbReference>
<evidence type="ECO:0000256" key="2">
    <source>
        <dbReference type="ARBA" id="ARBA00001911"/>
    </source>
</evidence>
<evidence type="ECO:0000256" key="10">
    <source>
        <dbReference type="RuleBase" id="RU366046"/>
    </source>
</evidence>
<keyword evidence="9 10" id="KW-0413">Isomerase</keyword>
<proteinExistence type="inferred from homology"/>
<comment type="pathway">
    <text evidence="3 10">Carbohydrate metabolism; galactose metabolism.</text>
</comment>
<dbReference type="NCBIfam" id="NF007956">
    <property type="entry name" value="PRK10675.1"/>
    <property type="match status" value="1"/>
</dbReference>
<dbReference type="NCBIfam" id="TIGR01179">
    <property type="entry name" value="galE"/>
    <property type="match status" value="1"/>
</dbReference>
<gene>
    <name evidence="12" type="primary">galE</name>
    <name evidence="12" type="ORF">LVJ77_10245</name>
</gene>
<evidence type="ECO:0000256" key="6">
    <source>
        <dbReference type="ARBA" id="ARBA00018569"/>
    </source>
</evidence>
<organism evidence="12 13">
    <name type="scientific">Conchiformibius kuhniae</name>
    <dbReference type="NCBI Taxonomy" id="211502"/>
    <lineage>
        <taxon>Bacteria</taxon>
        <taxon>Pseudomonadati</taxon>
        <taxon>Pseudomonadota</taxon>
        <taxon>Betaproteobacteria</taxon>
        <taxon>Neisseriales</taxon>
        <taxon>Neisseriaceae</taxon>
        <taxon>Conchiformibius</taxon>
    </lineage>
</organism>
<evidence type="ECO:0000313" key="12">
    <source>
        <dbReference type="EMBL" id="XHH50252.1"/>
    </source>
</evidence>
<protein>
    <recommendedName>
        <fullName evidence="6 10">UDP-glucose 4-epimerase</fullName>
        <ecNumber evidence="5 10">5.1.3.2</ecNumber>
    </recommendedName>
</protein>
<keyword evidence="13" id="KW-1185">Reference proteome</keyword>
<evidence type="ECO:0000259" key="11">
    <source>
        <dbReference type="Pfam" id="PF01370"/>
    </source>
</evidence>
<evidence type="ECO:0000256" key="9">
    <source>
        <dbReference type="ARBA" id="ARBA00023235"/>
    </source>
</evidence>
<comment type="similarity">
    <text evidence="4 10">Belongs to the NAD(P)-dependent epimerase/dehydratase family.</text>
</comment>
<evidence type="ECO:0000256" key="8">
    <source>
        <dbReference type="ARBA" id="ARBA00023144"/>
    </source>
</evidence>
<evidence type="ECO:0000256" key="3">
    <source>
        <dbReference type="ARBA" id="ARBA00004947"/>
    </source>
</evidence>
<dbReference type="Proteomes" id="UP000831534">
    <property type="component" value="Chromosome"/>
</dbReference>
<dbReference type="PANTHER" id="PTHR43725:SF47">
    <property type="entry name" value="UDP-GLUCOSE 4-EPIMERASE"/>
    <property type="match status" value="1"/>
</dbReference>